<gene>
    <name evidence="1" type="ORF">GCM10008066_06270</name>
</gene>
<dbReference type="EMBL" id="BMDI01000001">
    <property type="protein sequence ID" value="GGI16899.1"/>
    <property type="molecule type" value="Genomic_DNA"/>
</dbReference>
<comment type="caution">
    <text evidence="1">The sequence shown here is derived from an EMBL/GenBank/DDBJ whole genome shotgun (WGS) entry which is preliminary data.</text>
</comment>
<reference evidence="2" key="1">
    <citation type="journal article" date="2019" name="Int. J. Syst. Evol. Microbiol.">
        <title>The Global Catalogue of Microorganisms (GCM) 10K type strain sequencing project: providing services to taxonomists for standard genome sequencing and annotation.</title>
        <authorList>
            <consortium name="The Broad Institute Genomics Platform"/>
            <consortium name="The Broad Institute Genome Sequencing Center for Infectious Disease"/>
            <person name="Wu L."/>
            <person name="Ma J."/>
        </authorList>
    </citation>
    <scope>NUCLEOTIDE SEQUENCE [LARGE SCALE GENOMIC DNA]</scope>
    <source>
        <strain evidence="2">CCM 2767</strain>
    </source>
</reference>
<evidence type="ECO:0000313" key="1">
    <source>
        <dbReference type="EMBL" id="GGI16899.1"/>
    </source>
</evidence>
<dbReference type="AlphaFoldDB" id="A0A8J3AQK3"/>
<dbReference type="Proteomes" id="UP000642180">
    <property type="component" value="Unassembled WGS sequence"/>
</dbReference>
<evidence type="ECO:0000313" key="2">
    <source>
        <dbReference type="Proteomes" id="UP000642180"/>
    </source>
</evidence>
<proteinExistence type="predicted"/>
<protein>
    <submittedName>
        <fullName evidence="1">Uncharacterized protein</fullName>
    </submittedName>
</protein>
<name>A0A8J3AQK3_9BURK</name>
<sequence length="130" mass="14017">MRIEKADWNPVTEAFIASALSTASIEDIKLQAQNGAVLFAVIDDSENTVAAFVLRVDTLANFSQGVVVAAGGRADIDLTKHVLPAIERMFIDCKSVRIHTARVGLIKKLAGQGYRGGEIVLEKELNHGTQ</sequence>
<organism evidence="1 2">
    <name type="scientific">Oxalicibacterium faecigallinarum</name>
    <dbReference type="NCBI Taxonomy" id="573741"/>
    <lineage>
        <taxon>Bacteria</taxon>
        <taxon>Pseudomonadati</taxon>
        <taxon>Pseudomonadota</taxon>
        <taxon>Betaproteobacteria</taxon>
        <taxon>Burkholderiales</taxon>
        <taxon>Oxalobacteraceae</taxon>
        <taxon>Oxalicibacterium</taxon>
    </lineage>
</organism>
<keyword evidence="2" id="KW-1185">Reference proteome</keyword>
<accession>A0A8J3AQK3</accession>